<dbReference type="FunFam" id="1.10.1620.10:FF:000001">
    <property type="entry name" value="60S ribosomal protein-like L39"/>
    <property type="match status" value="1"/>
</dbReference>
<organism evidence="4 5">
    <name type="scientific">Cricetulus griseus</name>
    <name type="common">Chinese hamster</name>
    <name type="synonym">Cricetulus barabensis griseus</name>
    <dbReference type="NCBI Taxonomy" id="10029"/>
    <lineage>
        <taxon>Eukaryota</taxon>
        <taxon>Metazoa</taxon>
        <taxon>Chordata</taxon>
        <taxon>Craniata</taxon>
        <taxon>Vertebrata</taxon>
        <taxon>Euteleostomi</taxon>
        <taxon>Mammalia</taxon>
        <taxon>Eutheria</taxon>
        <taxon>Euarchontoglires</taxon>
        <taxon>Glires</taxon>
        <taxon>Rodentia</taxon>
        <taxon>Myomorpha</taxon>
        <taxon>Muroidea</taxon>
        <taxon>Cricetidae</taxon>
        <taxon>Cricetinae</taxon>
        <taxon>Cricetulus</taxon>
    </lineage>
</organism>
<dbReference type="PANTHER" id="PTHR19970:SF26">
    <property type="entry name" value="60S RIBOSOMAL PROTEIN L39 PSEUDOGENE"/>
    <property type="match status" value="1"/>
</dbReference>
<protein>
    <submittedName>
        <fullName evidence="5">60S ribosomal protein L39-like 5 isoform X2</fullName>
    </submittedName>
</protein>
<accession>A0A9J7JJV9</accession>
<evidence type="ECO:0000256" key="2">
    <source>
        <dbReference type="ARBA" id="ARBA00022980"/>
    </source>
</evidence>
<evidence type="ECO:0000256" key="1">
    <source>
        <dbReference type="ARBA" id="ARBA00009339"/>
    </source>
</evidence>
<keyword evidence="2" id="KW-0689">Ribosomal protein</keyword>
<dbReference type="PANTHER" id="PTHR19970">
    <property type="entry name" value="RIBOSOMAL PROTEIN L39E"/>
    <property type="match status" value="1"/>
</dbReference>
<comment type="similarity">
    <text evidence="1">Belongs to the eukaryotic ribosomal protein eL39 family.</text>
</comment>
<gene>
    <name evidence="5" type="primary">LOC107977217</name>
</gene>
<keyword evidence="3" id="KW-0687">Ribonucleoprotein</keyword>
<evidence type="ECO:0000313" key="4">
    <source>
        <dbReference type="Proteomes" id="UP001108280"/>
    </source>
</evidence>
<reference evidence="5" key="3">
    <citation type="submission" date="2025-08" db="UniProtKB">
        <authorList>
            <consortium name="RefSeq"/>
        </authorList>
    </citation>
    <scope>IDENTIFICATION</scope>
    <source>
        <strain evidence="5">17A/GY</strain>
        <tissue evidence="5">Liver</tissue>
    </source>
</reference>
<evidence type="ECO:0000313" key="5">
    <source>
        <dbReference type="RefSeq" id="XP_027263265.1"/>
    </source>
</evidence>
<dbReference type="InterPro" id="IPR000077">
    <property type="entry name" value="Ribosomal_eL39"/>
</dbReference>
<reference evidence="4" key="1">
    <citation type="journal article" date="2018" name="Biotechnol. Bioeng.">
        <title>A reference genome of the Chinese hamster based on a hybrid assembly strategy.</title>
        <authorList>
            <person name="Rupp O."/>
            <person name="MacDonald M.L."/>
            <person name="Li S."/>
            <person name="Dhiman H."/>
            <person name="Polson S."/>
            <person name="Griep S."/>
            <person name="Heffner K."/>
            <person name="Hernandez I."/>
            <person name="Brinkrolf K."/>
            <person name="Jadhav V."/>
            <person name="Samoudi M."/>
            <person name="Hao H."/>
            <person name="Kingham B."/>
            <person name="Goesmann A."/>
            <person name="Betenbaugh M.J."/>
            <person name="Lewis N.E."/>
            <person name="Borth N."/>
            <person name="Lee K.H."/>
        </authorList>
    </citation>
    <scope>NUCLEOTIDE SEQUENCE [LARGE SCALE GENOMIC DNA]</scope>
    <source>
        <strain evidence="4">17A/GY</strain>
    </source>
</reference>
<dbReference type="KEGG" id="cge:107977217"/>
<dbReference type="GO" id="GO:0006412">
    <property type="term" value="P:translation"/>
    <property type="evidence" value="ECO:0007669"/>
    <property type="project" value="InterPro"/>
</dbReference>
<sequence>MWLYRFTVHPWQYGERLGSKSSKMFEMATFLFLLLISSHKTLKIKQSLDKKQEQNCSIPQWIHVKTGYKIRYNSQRGAWRRRKSGL</sequence>
<dbReference type="GeneID" id="107977217"/>
<dbReference type="Proteomes" id="UP001108280">
    <property type="component" value="Chromosome 3"/>
</dbReference>
<proteinExistence type="inferred from homology"/>
<keyword evidence="4" id="KW-1185">Reference proteome</keyword>
<dbReference type="RefSeq" id="XP_027263265.1">
    <property type="nucleotide sequence ID" value="XM_027407464.1"/>
</dbReference>
<dbReference type="GO" id="GO:0022625">
    <property type="term" value="C:cytosolic large ribosomal subunit"/>
    <property type="evidence" value="ECO:0007669"/>
    <property type="project" value="TreeGrafter"/>
</dbReference>
<dbReference type="GO" id="GO:0003735">
    <property type="term" value="F:structural constituent of ribosome"/>
    <property type="evidence" value="ECO:0007669"/>
    <property type="project" value="InterPro"/>
</dbReference>
<reference evidence="4" key="2">
    <citation type="journal article" date="2020" name="Biotechnol. Bioeng.">
        <title>Chromosome-scale scaffolds for the Chinese hamster reference genome assembly to facilitate the study of the CHO epigenome.</title>
        <authorList>
            <person name="Hilliard W."/>
            <person name="MacDonald M."/>
            <person name="Lee K.H."/>
        </authorList>
    </citation>
    <scope>NUCLEOTIDE SEQUENCE [LARGE SCALE GENOMIC DNA]</scope>
    <source>
        <strain evidence="4">17A/GY</strain>
    </source>
</reference>
<dbReference type="InterPro" id="IPR023626">
    <property type="entry name" value="Ribosomal_eL39_dom_sf"/>
</dbReference>
<evidence type="ECO:0000256" key="3">
    <source>
        <dbReference type="ARBA" id="ARBA00023274"/>
    </source>
</evidence>
<dbReference type="Pfam" id="PF00832">
    <property type="entry name" value="Ribosomal_L39"/>
    <property type="match status" value="1"/>
</dbReference>
<dbReference type="SUPFAM" id="SSF48662">
    <property type="entry name" value="Ribosomal protein L39e"/>
    <property type="match status" value="1"/>
</dbReference>
<dbReference type="Gene3D" id="1.10.1620.10">
    <property type="entry name" value="Ribosomal protein L39e"/>
    <property type="match status" value="1"/>
</dbReference>
<dbReference type="AlphaFoldDB" id="A0A9J7JJV9"/>
<name>A0A9J7JJV9_CRIGR</name>